<evidence type="ECO:0000313" key="3">
    <source>
        <dbReference type="EMBL" id="PMD54943.1"/>
    </source>
</evidence>
<dbReference type="InParanoid" id="A0A2J6SW94"/>
<feature type="domain" description="Transposase Tc1-like" evidence="2">
    <location>
        <begin position="84"/>
        <end position="140"/>
    </location>
</feature>
<dbReference type="OrthoDB" id="3548492at2759"/>
<organism evidence="3 4">
    <name type="scientific">Hyaloscypha bicolor E</name>
    <dbReference type="NCBI Taxonomy" id="1095630"/>
    <lineage>
        <taxon>Eukaryota</taxon>
        <taxon>Fungi</taxon>
        <taxon>Dikarya</taxon>
        <taxon>Ascomycota</taxon>
        <taxon>Pezizomycotina</taxon>
        <taxon>Leotiomycetes</taxon>
        <taxon>Helotiales</taxon>
        <taxon>Hyaloscyphaceae</taxon>
        <taxon>Hyaloscypha</taxon>
        <taxon>Hyaloscypha bicolor</taxon>
    </lineage>
</organism>
<dbReference type="InterPro" id="IPR009057">
    <property type="entry name" value="Homeodomain-like_sf"/>
</dbReference>
<evidence type="ECO:0000256" key="1">
    <source>
        <dbReference type="SAM" id="MobiDB-lite"/>
    </source>
</evidence>
<dbReference type="GO" id="GO:0006313">
    <property type="term" value="P:DNA transposition"/>
    <property type="evidence" value="ECO:0007669"/>
    <property type="project" value="InterPro"/>
</dbReference>
<keyword evidence="4" id="KW-1185">Reference proteome</keyword>
<dbReference type="GO" id="GO:0003677">
    <property type="term" value="F:DNA binding"/>
    <property type="evidence" value="ECO:0007669"/>
    <property type="project" value="InterPro"/>
</dbReference>
<evidence type="ECO:0000259" key="2">
    <source>
        <dbReference type="Pfam" id="PF01498"/>
    </source>
</evidence>
<protein>
    <recommendedName>
        <fullName evidence="2">Transposase Tc1-like domain-containing protein</fullName>
    </recommendedName>
</protein>
<dbReference type="EMBL" id="KZ613856">
    <property type="protein sequence ID" value="PMD54943.1"/>
    <property type="molecule type" value="Genomic_DNA"/>
</dbReference>
<dbReference type="SUPFAM" id="SSF46689">
    <property type="entry name" value="Homeodomain-like"/>
    <property type="match status" value="1"/>
</dbReference>
<dbReference type="GeneID" id="36581052"/>
<name>A0A2J6SW94_9HELO</name>
<gene>
    <name evidence="3" type="ORF">K444DRAFT_479372</name>
</gene>
<accession>A0A2J6SW94</accession>
<sequence>MPPIRTPLAERNSNGHRGPELSEFERGRIIGMHDAGKKDIEIHRFYHHPYSTVRSTIQSAPLREDGHSLPRSGQPKSWTPAQERRVLRHVRRFPKDTYAEVIKACEVGFKKSTVKKILKLHGIKNWKCKRRPYLMAKNAAK</sequence>
<feature type="region of interest" description="Disordered" evidence="1">
    <location>
        <begin position="58"/>
        <end position="81"/>
    </location>
</feature>
<dbReference type="GO" id="GO:0015074">
    <property type="term" value="P:DNA integration"/>
    <property type="evidence" value="ECO:0007669"/>
    <property type="project" value="InterPro"/>
</dbReference>
<evidence type="ECO:0000313" key="4">
    <source>
        <dbReference type="Proteomes" id="UP000235371"/>
    </source>
</evidence>
<dbReference type="RefSeq" id="XP_024731847.1">
    <property type="nucleotide sequence ID" value="XM_024872972.1"/>
</dbReference>
<dbReference type="InterPro" id="IPR002492">
    <property type="entry name" value="Transposase_Tc1-like"/>
</dbReference>
<feature type="non-terminal residue" evidence="3">
    <location>
        <position position="141"/>
    </location>
</feature>
<dbReference type="AlphaFoldDB" id="A0A2J6SW94"/>
<feature type="region of interest" description="Disordered" evidence="1">
    <location>
        <begin position="1"/>
        <end position="24"/>
    </location>
</feature>
<reference evidence="3 4" key="1">
    <citation type="submission" date="2016-04" db="EMBL/GenBank/DDBJ databases">
        <title>A degradative enzymes factory behind the ericoid mycorrhizal symbiosis.</title>
        <authorList>
            <consortium name="DOE Joint Genome Institute"/>
            <person name="Martino E."/>
            <person name="Morin E."/>
            <person name="Grelet G."/>
            <person name="Kuo A."/>
            <person name="Kohler A."/>
            <person name="Daghino S."/>
            <person name="Barry K."/>
            <person name="Choi C."/>
            <person name="Cichocki N."/>
            <person name="Clum A."/>
            <person name="Copeland A."/>
            <person name="Hainaut M."/>
            <person name="Haridas S."/>
            <person name="Labutti K."/>
            <person name="Lindquist E."/>
            <person name="Lipzen A."/>
            <person name="Khouja H.-R."/>
            <person name="Murat C."/>
            <person name="Ohm R."/>
            <person name="Olson A."/>
            <person name="Spatafora J."/>
            <person name="Veneault-Fourrey C."/>
            <person name="Henrissat B."/>
            <person name="Grigoriev I."/>
            <person name="Martin F."/>
            <person name="Perotto S."/>
        </authorList>
    </citation>
    <scope>NUCLEOTIDE SEQUENCE [LARGE SCALE GENOMIC DNA]</scope>
    <source>
        <strain evidence="3 4">E</strain>
    </source>
</reference>
<dbReference type="Proteomes" id="UP000235371">
    <property type="component" value="Unassembled WGS sequence"/>
</dbReference>
<dbReference type="STRING" id="1095630.A0A2J6SW94"/>
<proteinExistence type="predicted"/>
<dbReference type="Pfam" id="PF01498">
    <property type="entry name" value="HTH_Tnp_Tc3_2"/>
    <property type="match status" value="1"/>
</dbReference>